<name>A0AAW0DHV5_9AGAR</name>
<keyword evidence="5" id="KW-0464">Manganese</keyword>
<protein>
    <recommendedName>
        <fullName evidence="11">Creatinase/aminopeptidase</fullName>
    </recommendedName>
</protein>
<dbReference type="InterPro" id="IPR000587">
    <property type="entry name" value="Creatinase_N"/>
</dbReference>
<dbReference type="GO" id="GO:0005737">
    <property type="term" value="C:cytoplasm"/>
    <property type="evidence" value="ECO:0007669"/>
    <property type="project" value="UniProtKB-ARBA"/>
</dbReference>
<sequence>MSPASMSDLKESPNPCTELYYRVINSMDTEDRRFHPYQQAYKQSEKITEFAAMRFCFPLRSSRLSTTSTLVDESYPQFDSDKKHAPLDTTPRLNALRSLMKQHGFDFYVVPTDDAHQSEYVSPTDKRRQFISGFTGSAGTAVVSATQAWLVTDSRYWIQASEEMDENWVLVKARSPGLPRDWVEWITTVAKNSVIGIDPRTISYASATTLAASVNKVQSKVAYSQQNLVDIIWDDKPKRSQAKVFLHGLEFTGEHAKDKIKRLREWIASQESDEGDSPKAMIVTGLPDIAWTLNLRGSDIPFNPVFFSYFYLSTESAILFIDSTKLTEDVSTYLADLDIETKDYDDVWEFLKPLREKVIITTNTSYAISIAINYRDPPPPSPTPTPIPSPSSQYALILPNQIEKLKSIKNTTELAGFRNAYLRDGACFAQYAAAQRLDALRGEAEFSMGLAYENISATGPNAALPHYAPSEETGGRIIDVGTPYLNDSGGQYLDGTCDTTRTYHFGTPSEEQKVAYTKVLQGHIALDRAVFPRGTTGLHLDVLARRRMWEGGLNYGHGTGHGIGQFLGVHEGPHGFGIHVPFEEGQVVTNEPGYYKEGEFGVRIESTLIVGRVEMNGEKNGEWLGFERITCVPVDVRMIKGCLMDREEKVWVKEHNEECLKKLKPLLKGDKVAMKWLKKQAWGAKKLVWGL</sequence>
<dbReference type="Pfam" id="PF16189">
    <property type="entry name" value="Creatinase_N_2"/>
    <property type="match status" value="1"/>
</dbReference>
<dbReference type="GO" id="GO:0016787">
    <property type="term" value="F:hydrolase activity"/>
    <property type="evidence" value="ECO:0007669"/>
    <property type="project" value="UniProtKB-KW"/>
</dbReference>
<reference evidence="9 10" key="1">
    <citation type="submission" date="2024-01" db="EMBL/GenBank/DDBJ databases">
        <title>A draft genome for a cacao thread blight-causing isolate of Paramarasmius palmivorus.</title>
        <authorList>
            <person name="Baruah I.K."/>
            <person name="Bukari Y."/>
            <person name="Amoako-Attah I."/>
            <person name="Meinhardt L.W."/>
            <person name="Bailey B.A."/>
            <person name="Cohen S.P."/>
        </authorList>
    </citation>
    <scope>NUCLEOTIDE SEQUENCE [LARGE SCALE GENOMIC DNA]</scope>
    <source>
        <strain evidence="9 10">GH-12</strain>
    </source>
</reference>
<feature type="domain" description="Creatinase N-terminal" evidence="7">
    <location>
        <begin position="92"/>
        <end position="217"/>
    </location>
</feature>
<dbReference type="Pfam" id="PF01321">
    <property type="entry name" value="Creatinase_N"/>
    <property type="match status" value="1"/>
</dbReference>
<organism evidence="9 10">
    <name type="scientific">Paramarasmius palmivorus</name>
    <dbReference type="NCBI Taxonomy" id="297713"/>
    <lineage>
        <taxon>Eukaryota</taxon>
        <taxon>Fungi</taxon>
        <taxon>Dikarya</taxon>
        <taxon>Basidiomycota</taxon>
        <taxon>Agaricomycotina</taxon>
        <taxon>Agaricomycetes</taxon>
        <taxon>Agaricomycetidae</taxon>
        <taxon>Agaricales</taxon>
        <taxon>Marasmiineae</taxon>
        <taxon>Marasmiaceae</taxon>
        <taxon>Paramarasmius</taxon>
    </lineage>
</organism>
<evidence type="ECO:0000259" key="8">
    <source>
        <dbReference type="Pfam" id="PF16188"/>
    </source>
</evidence>
<comment type="caution">
    <text evidence="9">The sequence shown here is derived from an EMBL/GenBank/DDBJ whole genome shotgun (WGS) entry which is preliminary data.</text>
</comment>
<dbReference type="AlphaFoldDB" id="A0AAW0DHV5"/>
<dbReference type="EMBL" id="JAYKXP010000014">
    <property type="protein sequence ID" value="KAK7051058.1"/>
    <property type="molecule type" value="Genomic_DNA"/>
</dbReference>
<dbReference type="InterPro" id="IPR032416">
    <property type="entry name" value="Peptidase_M24_C"/>
</dbReference>
<dbReference type="Proteomes" id="UP001383192">
    <property type="component" value="Unassembled WGS sequence"/>
</dbReference>
<dbReference type="InterPro" id="IPR029149">
    <property type="entry name" value="Creatin/AminoP/Spt16_N"/>
</dbReference>
<evidence type="ECO:0000256" key="1">
    <source>
        <dbReference type="ARBA" id="ARBA00001936"/>
    </source>
</evidence>
<evidence type="ECO:0000259" key="7">
    <source>
        <dbReference type="Pfam" id="PF01321"/>
    </source>
</evidence>
<evidence type="ECO:0000259" key="6">
    <source>
        <dbReference type="Pfam" id="PF00557"/>
    </source>
</evidence>
<proteinExistence type="inferred from homology"/>
<dbReference type="GO" id="GO:0046872">
    <property type="term" value="F:metal ion binding"/>
    <property type="evidence" value="ECO:0007669"/>
    <property type="project" value="UniProtKB-KW"/>
</dbReference>
<dbReference type="Pfam" id="PF16188">
    <property type="entry name" value="Peptidase_M24_C"/>
    <property type="match status" value="1"/>
</dbReference>
<keyword evidence="10" id="KW-1185">Reference proteome</keyword>
<keyword evidence="4" id="KW-0378">Hydrolase</keyword>
<keyword evidence="3" id="KW-0479">Metal-binding</keyword>
<dbReference type="Gene3D" id="3.40.350.10">
    <property type="entry name" value="Creatinase/prolidase N-terminal domain"/>
    <property type="match status" value="2"/>
</dbReference>
<comment type="cofactor">
    <cofactor evidence="1">
        <name>Mn(2+)</name>
        <dbReference type="ChEBI" id="CHEBI:29035"/>
    </cofactor>
</comment>
<dbReference type="SUPFAM" id="SSF53092">
    <property type="entry name" value="Creatinase/prolidase N-terminal domain"/>
    <property type="match status" value="1"/>
</dbReference>
<comment type="similarity">
    <text evidence="2">Belongs to the peptidase M24B family.</text>
</comment>
<evidence type="ECO:0000256" key="5">
    <source>
        <dbReference type="ARBA" id="ARBA00023211"/>
    </source>
</evidence>
<dbReference type="Gene3D" id="3.90.230.10">
    <property type="entry name" value="Creatinase/methionine aminopeptidase superfamily"/>
    <property type="match status" value="1"/>
</dbReference>
<dbReference type="InterPro" id="IPR000994">
    <property type="entry name" value="Pept_M24"/>
</dbReference>
<evidence type="ECO:0000313" key="10">
    <source>
        <dbReference type="Proteomes" id="UP001383192"/>
    </source>
</evidence>
<dbReference type="FunFam" id="3.40.350.10:FF:000003">
    <property type="entry name" value="Xaa-pro aminopeptidase P"/>
    <property type="match status" value="1"/>
</dbReference>
<feature type="domain" description="Peptidase M24 C-terminal" evidence="8">
    <location>
        <begin position="622"/>
        <end position="680"/>
    </location>
</feature>
<dbReference type="PANTHER" id="PTHR43763:SF17">
    <property type="entry name" value="AMINOPEPTIDASE P, CYTOPLASMIC-RELATED"/>
    <property type="match status" value="1"/>
</dbReference>
<dbReference type="InterPro" id="IPR036005">
    <property type="entry name" value="Creatinase/aminopeptidase-like"/>
</dbReference>
<feature type="domain" description="Peptidase M24" evidence="6">
    <location>
        <begin position="430"/>
        <end position="610"/>
    </location>
</feature>
<dbReference type="FunFam" id="3.90.230.10:FF:000007">
    <property type="entry name" value="Xaa-Pro aminopeptidase P"/>
    <property type="match status" value="1"/>
</dbReference>
<evidence type="ECO:0000256" key="4">
    <source>
        <dbReference type="ARBA" id="ARBA00022801"/>
    </source>
</evidence>
<gene>
    <name evidence="9" type="ORF">VNI00_005170</name>
</gene>
<evidence type="ECO:0008006" key="11">
    <source>
        <dbReference type="Google" id="ProtNLM"/>
    </source>
</evidence>
<evidence type="ECO:0000256" key="3">
    <source>
        <dbReference type="ARBA" id="ARBA00022723"/>
    </source>
</evidence>
<dbReference type="InterPro" id="IPR050422">
    <property type="entry name" value="X-Pro_aminopeptidase_P"/>
</dbReference>
<evidence type="ECO:0000313" key="9">
    <source>
        <dbReference type="EMBL" id="KAK7051058.1"/>
    </source>
</evidence>
<dbReference type="PANTHER" id="PTHR43763">
    <property type="entry name" value="XAA-PRO AMINOPEPTIDASE 1"/>
    <property type="match status" value="1"/>
</dbReference>
<dbReference type="SUPFAM" id="SSF55920">
    <property type="entry name" value="Creatinase/aminopeptidase"/>
    <property type="match status" value="1"/>
</dbReference>
<evidence type="ECO:0000256" key="2">
    <source>
        <dbReference type="ARBA" id="ARBA00008766"/>
    </source>
</evidence>
<accession>A0AAW0DHV5</accession>
<dbReference type="Pfam" id="PF00557">
    <property type="entry name" value="Peptidase_M24"/>
    <property type="match status" value="1"/>
</dbReference>